<feature type="transmembrane region" description="Helical" evidence="1">
    <location>
        <begin position="352"/>
        <end position="369"/>
    </location>
</feature>
<keyword evidence="3" id="KW-1185">Reference proteome</keyword>
<gene>
    <name evidence="2" type="ORF">MSLAZ_0730</name>
</gene>
<organism evidence="2 3">
    <name type="scientific">Methanosarcina lacustris Z-7289</name>
    <dbReference type="NCBI Taxonomy" id="1434111"/>
    <lineage>
        <taxon>Archaea</taxon>
        <taxon>Methanobacteriati</taxon>
        <taxon>Methanobacteriota</taxon>
        <taxon>Stenosarchaea group</taxon>
        <taxon>Methanomicrobia</taxon>
        <taxon>Methanosarcinales</taxon>
        <taxon>Methanosarcinaceae</taxon>
        <taxon>Methanosarcina</taxon>
    </lineage>
</organism>
<dbReference type="AlphaFoldDB" id="A0A0E3S1P2"/>
<feature type="transmembrane region" description="Helical" evidence="1">
    <location>
        <begin position="27"/>
        <end position="46"/>
    </location>
</feature>
<feature type="transmembrane region" description="Helical" evidence="1">
    <location>
        <begin position="436"/>
        <end position="456"/>
    </location>
</feature>
<feature type="transmembrane region" description="Helical" evidence="1">
    <location>
        <begin position="169"/>
        <end position="185"/>
    </location>
</feature>
<evidence type="ECO:0000313" key="3">
    <source>
        <dbReference type="Proteomes" id="UP000033072"/>
    </source>
</evidence>
<dbReference type="STRING" id="1434111.MSLAZ_0730"/>
<feature type="transmembrane region" description="Helical" evidence="1">
    <location>
        <begin position="58"/>
        <end position="77"/>
    </location>
</feature>
<evidence type="ECO:0008006" key="4">
    <source>
        <dbReference type="Google" id="ProtNLM"/>
    </source>
</evidence>
<feature type="transmembrane region" description="Helical" evidence="1">
    <location>
        <begin position="322"/>
        <end position="340"/>
    </location>
</feature>
<keyword evidence="1" id="KW-0472">Membrane</keyword>
<protein>
    <recommendedName>
        <fullName evidence="4">Glycosyltransferase RgtA/B/C/D-like domain-containing protein</fullName>
    </recommendedName>
</protein>
<dbReference type="Proteomes" id="UP000033072">
    <property type="component" value="Chromosome"/>
</dbReference>
<feature type="transmembrane region" description="Helical" evidence="1">
    <location>
        <begin position="192"/>
        <end position="208"/>
    </location>
</feature>
<feature type="transmembrane region" description="Helical" evidence="1">
    <location>
        <begin position="214"/>
        <end position="233"/>
    </location>
</feature>
<dbReference type="KEGG" id="mls:MSLAZ_0730"/>
<feature type="transmembrane region" description="Helical" evidence="1">
    <location>
        <begin position="253"/>
        <end position="274"/>
    </location>
</feature>
<proteinExistence type="predicted"/>
<sequence>MQKIRIKARESQKFTWKLKKNSLKEHAGVLILYTLLTFILTYPVIFKIRTSIPGGGDAFHWLRILWYAPVAIFNPGLTKLTHDYLMFYPYGIPASPFQSAFNQVLTYLLSSVMALHQAYNILWLFSFIFGAYGTYLLVIYLTNDKIASFIAGIVFAFSPYHFVHSLGHFGATSIEWIPFCALYLMKMFREGGIRNSFIAGIFFILVAMSDLQYMVFMGIFVLLLFLDEIYIVLRKEKQDYKEKLKSIFYKYSLFGVISFIGLIPLTMENILTAISNDNFLKLDPFDAVMGSADLLSFFLPSVLHPVFGDVTKDIYSNFLGNTSENTTFIGYTVILLSLFANRRLKENKYVKFWSIAALFFSIISLGPLLHVNGNISFTVFHTTIPLPHLVLYYLIPFLDNCRTTGRFFVIASLSFAVLTGYGVSELLKSNKNNKKMIAIVISSLIIFEYLAIPIPISTVNEPSFYKEISQDKDNYALLEIPATLHYEAGVSTIYYQTIHGKPVVGNWAARFPSNARDFELNTPVIRELTYLQPFTVDILNQDISQVGTSILNYYNISYIVLHKNYMNDKEVNLAETFIQKTLNTERKTYEKDSLIVYHVKKEPVKPFMILKDGWNPLEKLNEKPTRWVSNNATIIIYSDNTRNATLNFQAFSFYRPRTLEIYNGKTLKNRQIITTDFSRVYTPISLEKGENLIILHVPEGFERPCDFPELKNSDNRELSVAIQEVQLTYTPVESK</sequence>
<name>A0A0E3S1P2_9EURY</name>
<feature type="transmembrane region" description="Helical" evidence="1">
    <location>
        <begin position="407"/>
        <end position="424"/>
    </location>
</feature>
<keyword evidence="1" id="KW-1133">Transmembrane helix</keyword>
<keyword evidence="1" id="KW-0812">Transmembrane</keyword>
<feature type="transmembrane region" description="Helical" evidence="1">
    <location>
        <begin position="121"/>
        <end position="141"/>
    </location>
</feature>
<evidence type="ECO:0000313" key="2">
    <source>
        <dbReference type="EMBL" id="AKB73991.1"/>
    </source>
</evidence>
<accession>A0A0E3S1P2</accession>
<dbReference type="HOGENOM" id="CLU_022594_0_0_2"/>
<dbReference type="EMBL" id="CP009515">
    <property type="protein sequence ID" value="AKB73991.1"/>
    <property type="molecule type" value="Genomic_DNA"/>
</dbReference>
<evidence type="ECO:0000256" key="1">
    <source>
        <dbReference type="SAM" id="Phobius"/>
    </source>
</evidence>
<reference evidence="2 3" key="1">
    <citation type="submission" date="2014-07" db="EMBL/GenBank/DDBJ databases">
        <title>Methanogenic archaea and the global carbon cycle.</title>
        <authorList>
            <person name="Henriksen J.R."/>
            <person name="Luke J."/>
            <person name="Reinhart S."/>
            <person name="Benedict M.N."/>
            <person name="Youngblut N.D."/>
            <person name="Metcalf M.E."/>
            <person name="Whitaker R.J."/>
            <person name="Metcalf W.W."/>
        </authorList>
    </citation>
    <scope>NUCLEOTIDE SEQUENCE [LARGE SCALE GENOMIC DNA]</scope>
    <source>
        <strain evidence="2 3">Z-7289</strain>
    </source>
</reference>
<dbReference type="PATRIC" id="fig|1434111.4.peg.915"/>